<dbReference type="Gene3D" id="2.40.50.100">
    <property type="match status" value="1"/>
</dbReference>
<evidence type="ECO:0000259" key="4">
    <source>
        <dbReference type="Pfam" id="PF25967"/>
    </source>
</evidence>
<dbReference type="InterPro" id="IPR006143">
    <property type="entry name" value="RND_pump_MFP"/>
</dbReference>
<proteinExistence type="inferred from homology"/>
<sequence>MSKLLRWPVAAAVAAALGRCWRSRVRRRAGLFLLLLVGSCLGLVVIQRPAPAPAALAEPVVRPGWFRPTPGQWAGLALAPATAARFQPAEQADGRIAANDDTTTPVFSPYSGRVTRVFASAGAVVRPGDPLFAIEASEFVQAQNDLIAAAAGLATAEAQTRLAESAEQRAHALVEARGGALKDWQQAQLDLASARGGERTARIALAAVRNRLRILGKSAAEIARLEHGGAAMPAESVVRAPIGGTVLSRQVGVGQYIVSGASGGSSPVFTIGDPATVWLVANVREAEAGAMRVGLPVAVRVPAYPGRVFQARLSYVATAFDPATHRLPVRAEIANPDGALKPEMFARFRIDTAQPVEAVAVPAAAVVREGETARVWVADPANRTLALRPVTTGLDQDGRVEIRSGLAVGETVVVSGALFIDRAASAD</sequence>
<dbReference type="PANTHER" id="PTHR30097">
    <property type="entry name" value="CATION EFFLUX SYSTEM PROTEIN CUSB"/>
    <property type="match status" value="1"/>
</dbReference>
<keyword evidence="6" id="KW-1185">Reference proteome</keyword>
<comment type="caution">
    <text evidence="5">The sequence shown here is derived from an EMBL/GenBank/DDBJ whole genome shotgun (WGS) entry which is preliminary data.</text>
</comment>
<accession>A0ABW5CAB8</accession>
<dbReference type="InterPro" id="IPR058792">
    <property type="entry name" value="Beta-barrel_RND_2"/>
</dbReference>
<dbReference type="NCBIfam" id="TIGR01730">
    <property type="entry name" value="RND_mfp"/>
    <property type="match status" value="1"/>
</dbReference>
<dbReference type="InterPro" id="IPR051909">
    <property type="entry name" value="MFP_Cation_Efflux"/>
</dbReference>
<evidence type="ECO:0000313" key="6">
    <source>
        <dbReference type="Proteomes" id="UP001597296"/>
    </source>
</evidence>
<dbReference type="InterPro" id="IPR058627">
    <property type="entry name" value="MdtA-like_C"/>
</dbReference>
<organism evidence="5 6">
    <name type="scientific">Phaeospirillum tilakii</name>
    <dbReference type="NCBI Taxonomy" id="741673"/>
    <lineage>
        <taxon>Bacteria</taxon>
        <taxon>Pseudomonadati</taxon>
        <taxon>Pseudomonadota</taxon>
        <taxon>Alphaproteobacteria</taxon>
        <taxon>Rhodospirillales</taxon>
        <taxon>Rhodospirillaceae</taxon>
        <taxon>Phaeospirillum</taxon>
    </lineage>
</organism>
<dbReference type="EMBL" id="JBHUIY010000008">
    <property type="protein sequence ID" value="MFD2233307.1"/>
    <property type="molecule type" value="Genomic_DNA"/>
</dbReference>
<name>A0ABW5CAB8_9PROT</name>
<evidence type="ECO:0000256" key="2">
    <source>
        <dbReference type="ARBA" id="ARBA00022448"/>
    </source>
</evidence>
<dbReference type="Gene3D" id="2.40.30.170">
    <property type="match status" value="1"/>
</dbReference>
<evidence type="ECO:0000256" key="1">
    <source>
        <dbReference type="ARBA" id="ARBA00009477"/>
    </source>
</evidence>
<keyword evidence="2" id="KW-0813">Transport</keyword>
<dbReference type="PANTHER" id="PTHR30097:SF15">
    <property type="entry name" value="CATION EFFLUX SYSTEM PROTEIN CUSB"/>
    <property type="match status" value="1"/>
</dbReference>
<dbReference type="Pfam" id="PF25954">
    <property type="entry name" value="Beta-barrel_RND_2"/>
    <property type="match status" value="1"/>
</dbReference>
<dbReference type="RefSeq" id="WP_377315086.1">
    <property type="nucleotide sequence ID" value="NZ_JBHUIY010000008.1"/>
</dbReference>
<evidence type="ECO:0000259" key="3">
    <source>
        <dbReference type="Pfam" id="PF25954"/>
    </source>
</evidence>
<gene>
    <name evidence="5" type="ORF">ACFSNB_05775</name>
</gene>
<dbReference type="SUPFAM" id="SSF111369">
    <property type="entry name" value="HlyD-like secretion proteins"/>
    <property type="match status" value="1"/>
</dbReference>
<feature type="domain" description="CusB-like beta-barrel" evidence="3">
    <location>
        <begin position="276"/>
        <end position="353"/>
    </location>
</feature>
<evidence type="ECO:0000313" key="5">
    <source>
        <dbReference type="EMBL" id="MFD2233307.1"/>
    </source>
</evidence>
<protein>
    <submittedName>
        <fullName evidence="5">Efflux RND transporter periplasmic adaptor subunit</fullName>
    </submittedName>
</protein>
<dbReference type="Gene3D" id="2.40.420.20">
    <property type="match status" value="1"/>
</dbReference>
<dbReference type="Proteomes" id="UP001597296">
    <property type="component" value="Unassembled WGS sequence"/>
</dbReference>
<dbReference type="Pfam" id="PF25967">
    <property type="entry name" value="RND-MFP_C"/>
    <property type="match status" value="1"/>
</dbReference>
<feature type="domain" description="Multidrug resistance protein MdtA-like C-terminal permuted SH3" evidence="4">
    <location>
        <begin position="358"/>
        <end position="417"/>
    </location>
</feature>
<comment type="similarity">
    <text evidence="1">Belongs to the membrane fusion protein (MFP) (TC 8.A.1) family.</text>
</comment>
<reference evidence="6" key="1">
    <citation type="journal article" date="2019" name="Int. J. Syst. Evol. Microbiol.">
        <title>The Global Catalogue of Microorganisms (GCM) 10K type strain sequencing project: providing services to taxonomists for standard genome sequencing and annotation.</title>
        <authorList>
            <consortium name="The Broad Institute Genomics Platform"/>
            <consortium name="The Broad Institute Genome Sequencing Center for Infectious Disease"/>
            <person name="Wu L."/>
            <person name="Ma J."/>
        </authorList>
    </citation>
    <scope>NUCLEOTIDE SEQUENCE [LARGE SCALE GENOMIC DNA]</scope>
    <source>
        <strain evidence="6">KCTC 15012</strain>
    </source>
</reference>